<proteinExistence type="predicted"/>
<name>A0A381WGW1_9ZZZZ</name>
<keyword evidence="2" id="KW-0233">DNA recombination</keyword>
<dbReference type="AlphaFoldDB" id="A0A381WGW1"/>
<gene>
    <name evidence="3" type="ORF">METZ01_LOCUS104599</name>
</gene>
<dbReference type="PANTHER" id="PTHR30563:SF0">
    <property type="entry name" value="DNA RECOMBINATION PROTEIN RMUC"/>
    <property type="match status" value="1"/>
</dbReference>
<accession>A0A381WGW1</accession>
<organism evidence="3">
    <name type="scientific">marine metagenome</name>
    <dbReference type="NCBI Taxonomy" id="408172"/>
    <lineage>
        <taxon>unclassified sequences</taxon>
        <taxon>metagenomes</taxon>
        <taxon>ecological metagenomes</taxon>
    </lineage>
</organism>
<protein>
    <recommendedName>
        <fullName evidence="4">DNA recombination protein RmuC</fullName>
    </recommendedName>
</protein>
<keyword evidence="1" id="KW-0175">Coiled coil</keyword>
<dbReference type="EMBL" id="UINC01011773">
    <property type="protein sequence ID" value="SVA51745.1"/>
    <property type="molecule type" value="Genomic_DNA"/>
</dbReference>
<evidence type="ECO:0008006" key="4">
    <source>
        <dbReference type="Google" id="ProtNLM"/>
    </source>
</evidence>
<evidence type="ECO:0000256" key="2">
    <source>
        <dbReference type="ARBA" id="ARBA00023172"/>
    </source>
</evidence>
<reference evidence="3" key="1">
    <citation type="submission" date="2018-05" db="EMBL/GenBank/DDBJ databases">
        <authorList>
            <person name="Lanie J.A."/>
            <person name="Ng W.-L."/>
            <person name="Kazmierczak K.M."/>
            <person name="Andrzejewski T.M."/>
            <person name="Davidsen T.M."/>
            <person name="Wayne K.J."/>
            <person name="Tettelin H."/>
            <person name="Glass J.I."/>
            <person name="Rusch D."/>
            <person name="Podicherti R."/>
            <person name="Tsui H.-C.T."/>
            <person name="Winkler M.E."/>
        </authorList>
    </citation>
    <scope>NUCLEOTIDE SEQUENCE</scope>
</reference>
<dbReference type="Pfam" id="PF02646">
    <property type="entry name" value="RmuC"/>
    <property type="match status" value="1"/>
</dbReference>
<evidence type="ECO:0000313" key="3">
    <source>
        <dbReference type="EMBL" id="SVA51745.1"/>
    </source>
</evidence>
<dbReference type="GO" id="GO:0006310">
    <property type="term" value="P:DNA recombination"/>
    <property type="evidence" value="ECO:0007669"/>
    <property type="project" value="UniProtKB-KW"/>
</dbReference>
<evidence type="ECO:0000256" key="1">
    <source>
        <dbReference type="ARBA" id="ARBA00023054"/>
    </source>
</evidence>
<dbReference type="PANTHER" id="PTHR30563">
    <property type="entry name" value="DNA RECOMBINATION PROTEIN RMUC"/>
    <property type="match status" value="1"/>
</dbReference>
<dbReference type="InterPro" id="IPR003798">
    <property type="entry name" value="DNA_recombination_RmuC"/>
</dbReference>
<sequence>MTIDLTTILILVVLALVGWNVYLSSRGKEENEDESRLNEIKTSLSSQTSSLEGLIRDVASFQDPLSKLNRYLSGGTLAGSFGEWSLEAIITDIFPPDKFETNCEVISGSGQRVEFAIKLPEGLLPIDAKFPSALYDNYMDASNRGDKDSVNTALNAIKRHVINDAKDIKEKYTQTGITIDLGVMFIPSESLMQLIDSIEDLRLSIFRDSRVLVMGPNSLAAYLISIHMGFRNLALNERAEEILVEFGNLKKEFESFESSTEDLSKKAEAMLKAVDKHETRERQMNRALKRMEEIGEDNKDNE</sequence>